<dbReference type="GO" id="GO:0016740">
    <property type="term" value="F:transferase activity"/>
    <property type="evidence" value="ECO:0007669"/>
    <property type="project" value="UniProtKB-KW"/>
</dbReference>
<evidence type="ECO:0000313" key="1">
    <source>
        <dbReference type="EMBL" id="CAB4126665.1"/>
    </source>
</evidence>
<organism evidence="2">
    <name type="scientific">uncultured Caudovirales phage</name>
    <dbReference type="NCBI Taxonomy" id="2100421"/>
    <lineage>
        <taxon>Viruses</taxon>
        <taxon>Duplodnaviria</taxon>
        <taxon>Heunggongvirae</taxon>
        <taxon>Uroviricota</taxon>
        <taxon>Caudoviricetes</taxon>
        <taxon>Peduoviridae</taxon>
        <taxon>Maltschvirus</taxon>
        <taxon>Maltschvirus maltsch</taxon>
    </lineage>
</organism>
<reference evidence="2" key="1">
    <citation type="submission" date="2020-04" db="EMBL/GenBank/DDBJ databases">
        <authorList>
            <person name="Chiriac C."/>
            <person name="Salcher M."/>
            <person name="Ghai R."/>
            <person name="Kavagutti S V."/>
        </authorList>
    </citation>
    <scope>NUCLEOTIDE SEQUENCE</scope>
</reference>
<evidence type="ECO:0000313" key="2">
    <source>
        <dbReference type="EMBL" id="CAB4133773.1"/>
    </source>
</evidence>
<proteinExistence type="predicted"/>
<dbReference type="SUPFAM" id="SSF53756">
    <property type="entry name" value="UDP-Glycosyltransferase/glycogen phosphorylase"/>
    <property type="match status" value="1"/>
</dbReference>
<keyword evidence="2" id="KW-0808">Transferase</keyword>
<protein>
    <submittedName>
        <fullName evidence="2">Glycosyl transferase, family 9</fullName>
    </submittedName>
</protein>
<accession>A0A6J5LKA6</accession>
<gene>
    <name evidence="2" type="ORF">UFOVP262_19</name>
    <name evidence="1" type="ORF">UFOVP90_21</name>
</gene>
<dbReference type="EMBL" id="LR796276">
    <property type="protein sequence ID" value="CAB4133773.1"/>
    <property type="molecule type" value="Genomic_DNA"/>
</dbReference>
<name>A0A6J5LKA6_9CAUD</name>
<sequence length="159" mass="18447">MESATRGSIQENVSMIIISPYSKKLMNGNPNPKNYPYWPELINQLNEPMIQIGIEGEAQLVDDFRPNLPMTELIKLLHSCKTWISCDSFFQHLAWLEGKPGIVLWSVSDPLIFGHPENINLLKDRANLAKDQFLWWEDQEYKKDAFIHPNEVIKNLKLL</sequence>
<dbReference type="EMBL" id="LR796202">
    <property type="protein sequence ID" value="CAB4126665.1"/>
    <property type="molecule type" value="Genomic_DNA"/>
</dbReference>
<dbReference type="Gene3D" id="3.40.50.2000">
    <property type="entry name" value="Glycogen Phosphorylase B"/>
    <property type="match status" value="1"/>
</dbReference>